<protein>
    <submittedName>
        <fullName evidence="2">Alpha/beta hydrolase fold-1</fullName>
    </submittedName>
</protein>
<reference evidence="2 3" key="1">
    <citation type="journal article" date="2012" name="BMC Genomics">
        <title>Tools to kill: Genome of one of the most destructive plant pathogenic fungi Macrophomina phaseolina.</title>
        <authorList>
            <person name="Islam M.S."/>
            <person name="Haque M.S."/>
            <person name="Islam M.M."/>
            <person name="Emdad E.M."/>
            <person name="Halim A."/>
            <person name="Hossen Q.M.M."/>
            <person name="Hossain M.Z."/>
            <person name="Ahmed B."/>
            <person name="Rahim S."/>
            <person name="Rahman M.S."/>
            <person name="Alam M.M."/>
            <person name="Hou S."/>
            <person name="Wan X."/>
            <person name="Saito J.A."/>
            <person name="Alam M."/>
        </authorList>
    </citation>
    <scope>NUCLEOTIDE SEQUENCE [LARGE SCALE GENOMIC DNA]</scope>
    <source>
        <strain evidence="2 3">MS6</strain>
    </source>
</reference>
<dbReference type="FunCoup" id="K2S0P5">
    <property type="interactions" value="29"/>
</dbReference>
<evidence type="ECO:0000313" key="2">
    <source>
        <dbReference type="EMBL" id="EKG16044.1"/>
    </source>
</evidence>
<dbReference type="InterPro" id="IPR050228">
    <property type="entry name" value="Carboxylesterase_BioH"/>
</dbReference>
<dbReference type="PANTHER" id="PTHR43194">
    <property type="entry name" value="HYDROLASE ALPHA/BETA FOLD FAMILY"/>
    <property type="match status" value="1"/>
</dbReference>
<dbReference type="InterPro" id="IPR029058">
    <property type="entry name" value="AB_hydrolase_fold"/>
</dbReference>
<dbReference type="Gene3D" id="3.40.50.1820">
    <property type="entry name" value="alpha/beta hydrolase"/>
    <property type="match status" value="1"/>
</dbReference>
<evidence type="ECO:0000313" key="3">
    <source>
        <dbReference type="Proteomes" id="UP000007129"/>
    </source>
</evidence>
<comment type="caution">
    <text evidence="2">The sequence shown here is derived from an EMBL/GenBank/DDBJ whole genome shotgun (WGS) entry which is preliminary data.</text>
</comment>
<proteinExistence type="predicted"/>
<dbReference type="SUPFAM" id="SSF53474">
    <property type="entry name" value="alpha/beta-Hydrolases"/>
    <property type="match status" value="1"/>
</dbReference>
<dbReference type="Pfam" id="PF12697">
    <property type="entry name" value="Abhydrolase_6"/>
    <property type="match status" value="1"/>
</dbReference>
<dbReference type="OrthoDB" id="94039at2759"/>
<dbReference type="VEuPathDB" id="FungiDB:MPH_06738"/>
<dbReference type="Proteomes" id="UP000007129">
    <property type="component" value="Unassembled WGS sequence"/>
</dbReference>
<dbReference type="GO" id="GO:0016787">
    <property type="term" value="F:hydrolase activity"/>
    <property type="evidence" value="ECO:0007669"/>
    <property type="project" value="UniProtKB-KW"/>
</dbReference>
<dbReference type="STRING" id="1126212.K2S0P5"/>
<sequence>MAYPYQKRVHNVPASHPRKASTVVSPEVVLHIAVDDYKISAAPQNGLTLVFTHGTSFNKAFWELVVNELLQKPGVSSRIKRVLALDAANHGDSAVANKGRLARDQTFWPDHSRDILKVMEYFQVDAPVIGIGHSFGGGTLSHAAMMAPEAFAATVFVEPIIFQLPGQTQNIAKQALKRRDRWGSYAEAKTAFMKSRGMSDWHSEQLQKYVDTAIYEVESEGEKYWTLKTTKEQEAATYLAAPYPAIPELLATSRQRHHFILGKESKVINADARNEISKISKSPEYVKTLDGVGHLVPMTHPHLLAEELAAIIGNVVGLRGCAKL</sequence>
<evidence type="ECO:0000259" key="1">
    <source>
        <dbReference type="Pfam" id="PF12697"/>
    </source>
</evidence>
<gene>
    <name evidence="2" type="ORF">MPH_06738</name>
</gene>
<dbReference type="eggNOG" id="ENOG502S3SW">
    <property type="taxonomic scope" value="Eukaryota"/>
</dbReference>
<dbReference type="EMBL" id="AHHD01000286">
    <property type="protein sequence ID" value="EKG16044.1"/>
    <property type="molecule type" value="Genomic_DNA"/>
</dbReference>
<dbReference type="AlphaFoldDB" id="K2S0P5"/>
<dbReference type="PANTHER" id="PTHR43194:SF2">
    <property type="entry name" value="PEROXISOMAL MEMBRANE PROTEIN LPX1"/>
    <property type="match status" value="1"/>
</dbReference>
<dbReference type="InParanoid" id="K2S0P5"/>
<accession>K2S0P5</accession>
<keyword evidence="2" id="KW-0378">Hydrolase</keyword>
<dbReference type="InterPro" id="IPR000073">
    <property type="entry name" value="AB_hydrolase_1"/>
</dbReference>
<feature type="domain" description="AB hydrolase-1" evidence="1">
    <location>
        <begin position="49"/>
        <end position="306"/>
    </location>
</feature>
<organism evidence="2 3">
    <name type="scientific">Macrophomina phaseolina (strain MS6)</name>
    <name type="common">Charcoal rot fungus</name>
    <dbReference type="NCBI Taxonomy" id="1126212"/>
    <lineage>
        <taxon>Eukaryota</taxon>
        <taxon>Fungi</taxon>
        <taxon>Dikarya</taxon>
        <taxon>Ascomycota</taxon>
        <taxon>Pezizomycotina</taxon>
        <taxon>Dothideomycetes</taxon>
        <taxon>Dothideomycetes incertae sedis</taxon>
        <taxon>Botryosphaeriales</taxon>
        <taxon>Botryosphaeriaceae</taxon>
        <taxon>Macrophomina</taxon>
    </lineage>
</organism>
<dbReference type="HOGENOM" id="CLU_032490_0_0_1"/>
<name>K2S0P5_MACPH</name>